<dbReference type="Proteomes" id="UP000290189">
    <property type="component" value="Unassembled WGS sequence"/>
</dbReference>
<sequence length="101" mass="10921">MLARRSSARRSQLATIPEDRCLPDEFADWEIGTTVRSPAGGVTIDFRCLDAVMLEAVEADDDGRIDYDPDLDFFLAASWTSILSSGPDRPDAEVGAAIATS</sequence>
<reference evidence="1 3" key="1">
    <citation type="submission" date="2015-02" db="EMBL/GenBank/DDBJ databases">
        <authorList>
            <person name="Chooi Y.-H."/>
        </authorList>
    </citation>
    <scope>NUCLEOTIDE SEQUENCE [LARGE SCALE GENOMIC DNA]</scope>
    <source>
        <strain evidence="1">E3</strain>
    </source>
</reference>
<dbReference type="Proteomes" id="UP000039324">
    <property type="component" value="Unassembled WGS sequence"/>
</dbReference>
<evidence type="ECO:0000313" key="4">
    <source>
        <dbReference type="Proteomes" id="UP000290189"/>
    </source>
</evidence>
<reference evidence="2 4" key="2">
    <citation type="submission" date="2018-03" db="EMBL/GenBank/DDBJ databases">
        <authorList>
            <person name="Fogelqvist J."/>
        </authorList>
    </citation>
    <scope>NUCLEOTIDE SEQUENCE [LARGE SCALE GENOMIC DNA]</scope>
</reference>
<dbReference type="EMBL" id="CDSF01000035">
    <property type="protein sequence ID" value="CEO95846.1"/>
    <property type="molecule type" value="Genomic_DNA"/>
</dbReference>
<evidence type="ECO:0000313" key="1">
    <source>
        <dbReference type="EMBL" id="CEO95846.1"/>
    </source>
</evidence>
<evidence type="ECO:0000313" key="3">
    <source>
        <dbReference type="Proteomes" id="UP000039324"/>
    </source>
</evidence>
<keyword evidence="2" id="KW-0496">Mitochondrion</keyword>
<evidence type="ECO:0000313" key="2">
    <source>
        <dbReference type="EMBL" id="SPR00125.1"/>
    </source>
</evidence>
<gene>
    <name evidence="1" type="ORF">PBRA_004559</name>
    <name evidence="2" type="ORF">PLBR_LOCUS7340</name>
</gene>
<name>A0A0G4IKR3_PLABS</name>
<geneLocation type="mitochondrion" evidence="2"/>
<dbReference type="AlphaFoldDB" id="A0A0G4IKR3"/>
<protein>
    <submittedName>
        <fullName evidence="1">Uncharacterized protein</fullName>
    </submittedName>
</protein>
<organism evidence="1 3">
    <name type="scientific">Plasmodiophora brassicae</name>
    <name type="common">Clubroot disease agent</name>
    <dbReference type="NCBI Taxonomy" id="37360"/>
    <lineage>
        <taxon>Eukaryota</taxon>
        <taxon>Sar</taxon>
        <taxon>Rhizaria</taxon>
        <taxon>Endomyxa</taxon>
        <taxon>Phytomyxea</taxon>
        <taxon>Plasmodiophorida</taxon>
        <taxon>Plasmodiophoridae</taxon>
        <taxon>Plasmodiophora</taxon>
    </lineage>
</organism>
<proteinExistence type="predicted"/>
<keyword evidence="3" id="KW-1185">Reference proteome</keyword>
<accession>A0A0G4IKR3</accession>
<dbReference type="EMBL" id="OVEO01000013">
    <property type="protein sequence ID" value="SPR00125.1"/>
    <property type="molecule type" value="Genomic_DNA"/>
</dbReference>